<dbReference type="HOGENOM" id="CLU_3397444_0_0_3"/>
<evidence type="ECO:0000313" key="1">
    <source>
        <dbReference type="EMBL" id="EGJ31294.1"/>
    </source>
</evidence>
<dbReference type="Proteomes" id="UP000003959">
    <property type="component" value="Unassembled WGS sequence"/>
</dbReference>
<evidence type="ECO:0000313" key="2">
    <source>
        <dbReference type="Proteomes" id="UP000003959"/>
    </source>
</evidence>
<dbReference type="EMBL" id="GL890940">
    <property type="protein sequence ID" value="EGJ31294.1"/>
    <property type="molecule type" value="Genomic_DNA"/>
</dbReference>
<gene>
    <name evidence="1" type="ORF">LYNGBM3L_40580</name>
</gene>
<dbReference type="AlphaFoldDB" id="F4XVN1"/>
<protein>
    <submittedName>
        <fullName evidence="1">Uncharacterized protein</fullName>
    </submittedName>
</protein>
<organism evidence="1 2">
    <name type="scientific">Moorena producens 3L</name>
    <dbReference type="NCBI Taxonomy" id="489825"/>
    <lineage>
        <taxon>Bacteria</taxon>
        <taxon>Bacillati</taxon>
        <taxon>Cyanobacteriota</taxon>
        <taxon>Cyanophyceae</taxon>
        <taxon>Coleofasciculales</taxon>
        <taxon>Coleofasciculaceae</taxon>
        <taxon>Moorena</taxon>
    </lineage>
</organism>
<name>F4XVN1_9CYAN</name>
<reference evidence="2" key="1">
    <citation type="journal article" date="2011" name="Proc. Natl. Acad. Sci. U.S.A.">
        <title>Genomic insights into the physiology and ecology of the marine filamentous cyanobacterium Lyngbya majuscula.</title>
        <authorList>
            <person name="Jones A.C."/>
            <person name="Monroe E.A."/>
            <person name="Podell S."/>
            <person name="Hess W.R."/>
            <person name="Klages S."/>
            <person name="Esquenazi E."/>
            <person name="Niessen S."/>
            <person name="Hoover H."/>
            <person name="Rothmann M."/>
            <person name="Lasken R.S."/>
            <person name="Yates J.R.III."/>
            <person name="Reinhardt R."/>
            <person name="Kube M."/>
            <person name="Burkart M.D."/>
            <person name="Allen E.E."/>
            <person name="Dorrestein P.C."/>
            <person name="Gerwick W.H."/>
            <person name="Gerwick L."/>
        </authorList>
    </citation>
    <scope>NUCLEOTIDE SEQUENCE [LARGE SCALE GENOMIC DNA]</scope>
    <source>
        <strain evidence="2">3L</strain>
    </source>
</reference>
<keyword evidence="2" id="KW-1185">Reference proteome</keyword>
<proteinExistence type="predicted"/>
<sequence length="31" mass="3556">MMSIDFTQLAQVLTNWIRDGVPTQEGDWCLS</sequence>
<accession>F4XVN1</accession>